<keyword evidence="6" id="KW-0449">Lipoprotein</keyword>
<feature type="signal peptide" evidence="7">
    <location>
        <begin position="1"/>
        <end position="21"/>
    </location>
</feature>
<dbReference type="PANTHER" id="PTHR34296">
    <property type="entry name" value="TRANSCRIPTIONAL ACTIVATOR PROTEIN MED"/>
    <property type="match status" value="1"/>
</dbReference>
<comment type="similarity">
    <text evidence="2">Belongs to the BMP lipoprotein family.</text>
</comment>
<evidence type="ECO:0000256" key="7">
    <source>
        <dbReference type="SAM" id="SignalP"/>
    </source>
</evidence>
<evidence type="ECO:0000256" key="2">
    <source>
        <dbReference type="ARBA" id="ARBA00008610"/>
    </source>
</evidence>
<sequence>MKKVLSLMLSVLMFITLTLTGCGSKDSGGQTPKDDGKDKALKIVLLLNGNLGDKSFFDSANEGLNQIKEKFKAETKVIEIGPDQTKWEPTLADVSEENWDIIIVGTWQMQEYLQKVAPQHPDKKYILFDSSVDYSKGDFKNVYSINYKQNEGSFLAGALATKITASNMKLANKEKVIGFVGGADIPVINDFLIGYIKGAQHVDPQMKVAISYIGDFFNSAKGKEMALAQFNQKVDLVFPVASQAGLGALDAAKIEKKYAIGVDSDQALLFKDDEEKANLIMSSVLKRVDNSLVRAIELHTQGKLPWGTAEALGIKEDAVGLAINEYYNKNVPEDMRKFVEELSKKIVAGEIKVDSAIGMDTKVLNEIRNAVKP</sequence>
<name>A0ABN1J4E5_9CLOT</name>
<dbReference type="SUPFAM" id="SSF53822">
    <property type="entry name" value="Periplasmic binding protein-like I"/>
    <property type="match status" value="1"/>
</dbReference>
<dbReference type="RefSeq" id="WP_343770518.1">
    <property type="nucleotide sequence ID" value="NZ_BAAACF010000003.1"/>
</dbReference>
<keyword evidence="3" id="KW-1003">Cell membrane</keyword>
<dbReference type="PROSITE" id="PS51257">
    <property type="entry name" value="PROKAR_LIPOPROTEIN"/>
    <property type="match status" value="1"/>
</dbReference>
<dbReference type="InterPro" id="IPR003760">
    <property type="entry name" value="PnrA-like"/>
</dbReference>
<evidence type="ECO:0000256" key="6">
    <source>
        <dbReference type="ARBA" id="ARBA00023288"/>
    </source>
</evidence>
<evidence type="ECO:0000256" key="3">
    <source>
        <dbReference type="ARBA" id="ARBA00022475"/>
    </source>
</evidence>
<gene>
    <name evidence="9" type="ORF">GCM10008905_27340</name>
</gene>
<dbReference type="InterPro" id="IPR050957">
    <property type="entry name" value="BMP_lipoprotein"/>
</dbReference>
<protein>
    <submittedName>
        <fullName evidence="9">BMP family ABC transporter substrate-binding protein</fullName>
    </submittedName>
</protein>
<evidence type="ECO:0000313" key="10">
    <source>
        <dbReference type="Proteomes" id="UP001500339"/>
    </source>
</evidence>
<evidence type="ECO:0000313" key="9">
    <source>
        <dbReference type="EMBL" id="GAA0728444.1"/>
    </source>
</evidence>
<dbReference type="Gene3D" id="3.40.50.2300">
    <property type="match status" value="2"/>
</dbReference>
<evidence type="ECO:0000259" key="8">
    <source>
        <dbReference type="Pfam" id="PF02608"/>
    </source>
</evidence>
<reference evidence="9 10" key="1">
    <citation type="journal article" date="2019" name="Int. J. Syst. Evol. Microbiol.">
        <title>The Global Catalogue of Microorganisms (GCM) 10K type strain sequencing project: providing services to taxonomists for standard genome sequencing and annotation.</title>
        <authorList>
            <consortium name="The Broad Institute Genomics Platform"/>
            <consortium name="The Broad Institute Genome Sequencing Center for Infectious Disease"/>
            <person name="Wu L."/>
            <person name="Ma J."/>
        </authorList>
    </citation>
    <scope>NUCLEOTIDE SEQUENCE [LARGE SCALE GENOMIC DNA]</scope>
    <source>
        <strain evidence="9 10">JCM 1405</strain>
    </source>
</reference>
<dbReference type="PANTHER" id="PTHR34296:SF2">
    <property type="entry name" value="ABC TRANSPORTER GUANOSINE-BINDING PROTEIN NUPN"/>
    <property type="match status" value="1"/>
</dbReference>
<accession>A0ABN1J4E5</accession>
<keyword evidence="5" id="KW-0472">Membrane</keyword>
<comment type="subcellular location">
    <subcellularLocation>
        <location evidence="1">Cell membrane</location>
        <topology evidence="1">Lipid-anchor</topology>
    </subcellularLocation>
</comment>
<feature type="domain" description="ABC transporter substrate-binding protein PnrA-like" evidence="8">
    <location>
        <begin position="41"/>
        <end position="353"/>
    </location>
</feature>
<dbReference type="Pfam" id="PF02608">
    <property type="entry name" value="Bmp"/>
    <property type="match status" value="1"/>
</dbReference>
<keyword evidence="10" id="KW-1185">Reference proteome</keyword>
<dbReference type="Proteomes" id="UP001500339">
    <property type="component" value="Unassembled WGS sequence"/>
</dbReference>
<dbReference type="EMBL" id="BAAACF010000003">
    <property type="protein sequence ID" value="GAA0728444.1"/>
    <property type="molecule type" value="Genomic_DNA"/>
</dbReference>
<dbReference type="CDD" id="cd19964">
    <property type="entry name" value="PBP1_BMP-like"/>
    <property type="match status" value="1"/>
</dbReference>
<proteinExistence type="inferred from homology"/>
<keyword evidence="4 7" id="KW-0732">Signal</keyword>
<evidence type="ECO:0000256" key="4">
    <source>
        <dbReference type="ARBA" id="ARBA00022729"/>
    </source>
</evidence>
<evidence type="ECO:0000256" key="5">
    <source>
        <dbReference type="ARBA" id="ARBA00023136"/>
    </source>
</evidence>
<dbReference type="InterPro" id="IPR028082">
    <property type="entry name" value="Peripla_BP_I"/>
</dbReference>
<comment type="caution">
    <text evidence="9">The sequence shown here is derived from an EMBL/GenBank/DDBJ whole genome shotgun (WGS) entry which is preliminary data.</text>
</comment>
<organism evidence="9 10">
    <name type="scientific">Clostridium malenominatum</name>
    <dbReference type="NCBI Taxonomy" id="1539"/>
    <lineage>
        <taxon>Bacteria</taxon>
        <taxon>Bacillati</taxon>
        <taxon>Bacillota</taxon>
        <taxon>Clostridia</taxon>
        <taxon>Eubacteriales</taxon>
        <taxon>Clostridiaceae</taxon>
        <taxon>Clostridium</taxon>
    </lineage>
</organism>
<feature type="chain" id="PRO_5046771608" evidence="7">
    <location>
        <begin position="22"/>
        <end position="373"/>
    </location>
</feature>
<evidence type="ECO:0000256" key="1">
    <source>
        <dbReference type="ARBA" id="ARBA00004193"/>
    </source>
</evidence>